<dbReference type="EMBL" id="QUSL01000011">
    <property type="protein sequence ID" value="RGD85418.1"/>
    <property type="molecule type" value="Genomic_DNA"/>
</dbReference>
<feature type="signal peptide" evidence="1">
    <location>
        <begin position="1"/>
        <end position="19"/>
    </location>
</feature>
<dbReference type="AlphaFoldDB" id="A0A3E3EDF5"/>
<organism evidence="3 4">
    <name type="scientific">Thomasclavelia ramosa</name>
    <dbReference type="NCBI Taxonomy" id="1547"/>
    <lineage>
        <taxon>Bacteria</taxon>
        <taxon>Bacillati</taxon>
        <taxon>Bacillota</taxon>
        <taxon>Erysipelotrichia</taxon>
        <taxon>Erysipelotrichales</taxon>
        <taxon>Coprobacillaceae</taxon>
        <taxon>Thomasclavelia</taxon>
    </lineage>
</organism>
<feature type="chain" id="PRO_5044393480" evidence="1">
    <location>
        <begin position="20"/>
        <end position="120"/>
    </location>
</feature>
<dbReference type="GeneID" id="64197574"/>
<reference evidence="3 4" key="1">
    <citation type="submission" date="2018-08" db="EMBL/GenBank/DDBJ databases">
        <title>A genome reference for cultivated species of the human gut microbiota.</title>
        <authorList>
            <person name="Zou Y."/>
            <person name="Xue W."/>
            <person name="Luo G."/>
        </authorList>
    </citation>
    <scope>NUCLEOTIDE SEQUENCE [LARGE SCALE GENOMIC DNA]</scope>
    <source>
        <strain evidence="3 4">OM06-4</strain>
    </source>
</reference>
<accession>A0A3E3EDF5</accession>
<name>A0A3E3EDF5_9FIRM</name>
<evidence type="ECO:0000313" key="4">
    <source>
        <dbReference type="Proteomes" id="UP000261032"/>
    </source>
</evidence>
<evidence type="ECO:0000313" key="3">
    <source>
        <dbReference type="EMBL" id="RGD85418.1"/>
    </source>
</evidence>
<evidence type="ECO:0000256" key="1">
    <source>
        <dbReference type="SAM" id="SignalP"/>
    </source>
</evidence>
<gene>
    <name evidence="3" type="ORF">DXB93_08575</name>
    <name evidence="2" type="ORF">PM738_08135</name>
</gene>
<keyword evidence="1" id="KW-0732">Signal</keyword>
<dbReference type="RefSeq" id="WP_003535696.1">
    <property type="nucleotide sequence ID" value="NZ_AP031443.1"/>
</dbReference>
<comment type="caution">
    <text evidence="3">The sequence shown here is derived from an EMBL/GenBank/DDBJ whole genome shotgun (WGS) entry which is preliminary data.</text>
</comment>
<proteinExistence type="predicted"/>
<dbReference type="Proteomes" id="UP000261032">
    <property type="component" value="Unassembled WGS sequence"/>
</dbReference>
<dbReference type="Proteomes" id="UP001211987">
    <property type="component" value="Unassembled WGS sequence"/>
</dbReference>
<dbReference type="EMBL" id="JAQLKE010000010">
    <property type="protein sequence ID" value="MDB7083766.1"/>
    <property type="molecule type" value="Genomic_DNA"/>
</dbReference>
<sequence>MKKTIVVLLIMMNIVSVNASSNDPKYKIIANSNSDKDIKTMYETKDDLIKDYKDWIKSVDDVDQALADHQKDYQAKYYNGEYTIVLGAGKGKELTGTLKASYCVSSKEIKKKSFFAELFS</sequence>
<reference evidence="2" key="2">
    <citation type="submission" date="2023-01" db="EMBL/GenBank/DDBJ databases">
        <title>Human gut microbiome strain richness.</title>
        <authorList>
            <person name="Chen-Liaw A."/>
        </authorList>
    </citation>
    <scope>NUCLEOTIDE SEQUENCE</scope>
    <source>
        <strain evidence="2">1001217st2_G6_1001217B_191108</strain>
    </source>
</reference>
<evidence type="ECO:0000313" key="2">
    <source>
        <dbReference type="EMBL" id="MDB7083766.1"/>
    </source>
</evidence>
<protein>
    <submittedName>
        <fullName evidence="3">Uncharacterized protein</fullName>
    </submittedName>
</protein>